<evidence type="ECO:0000313" key="2">
    <source>
        <dbReference type="EMBL" id="NGN99170.1"/>
    </source>
</evidence>
<protein>
    <submittedName>
        <fullName evidence="2">Uncharacterized protein</fullName>
    </submittedName>
</protein>
<dbReference type="Proteomes" id="UP000473008">
    <property type="component" value="Unassembled WGS sequence"/>
</dbReference>
<dbReference type="EMBL" id="JAALDL010000013">
    <property type="protein sequence ID" value="NGN99170.1"/>
    <property type="molecule type" value="Genomic_DNA"/>
</dbReference>
<reference evidence="2 3" key="1">
    <citation type="submission" date="2020-02" db="EMBL/GenBank/DDBJ databases">
        <title>The draft genome of Grimontia sedimenta sp. nov., isolated from benthic sediments near coral reefs south of Kuwait.</title>
        <authorList>
            <person name="Mahmoud H.M."/>
            <person name="Jose L."/>
            <person name="Eapen S."/>
        </authorList>
    </citation>
    <scope>NUCLEOTIDE SEQUENCE [LARGE SCALE GENOMIC DNA]</scope>
    <source>
        <strain evidence="2 3">S25</strain>
    </source>
</reference>
<organism evidence="2 3">
    <name type="scientific">Grimontia sedimenti</name>
    <dbReference type="NCBI Taxonomy" id="2711294"/>
    <lineage>
        <taxon>Bacteria</taxon>
        <taxon>Pseudomonadati</taxon>
        <taxon>Pseudomonadota</taxon>
        <taxon>Gammaproteobacteria</taxon>
        <taxon>Vibrionales</taxon>
        <taxon>Vibrionaceae</taxon>
        <taxon>Grimontia</taxon>
    </lineage>
</organism>
<keyword evidence="3" id="KW-1185">Reference proteome</keyword>
<keyword evidence="1" id="KW-0732">Signal</keyword>
<feature type="signal peptide" evidence="1">
    <location>
        <begin position="1"/>
        <end position="21"/>
    </location>
</feature>
<dbReference type="AlphaFoldDB" id="A0A6M1RFQ6"/>
<sequence length="80" mass="8684">MKKVMVATLMTFGLFTAGAQAGYTLEETQACANSTQFHSCVAQLNEQQSKTSMDIGYSKEEVTQCGTASDFHVCVDNLHV</sequence>
<evidence type="ECO:0000256" key="1">
    <source>
        <dbReference type="SAM" id="SignalP"/>
    </source>
</evidence>
<accession>A0A6M1RFQ6</accession>
<proteinExistence type="predicted"/>
<evidence type="ECO:0000313" key="3">
    <source>
        <dbReference type="Proteomes" id="UP000473008"/>
    </source>
</evidence>
<gene>
    <name evidence="2" type="ORF">G5S52_16390</name>
</gene>
<comment type="caution">
    <text evidence="2">The sequence shown here is derived from an EMBL/GenBank/DDBJ whole genome shotgun (WGS) entry which is preliminary data.</text>
</comment>
<name>A0A6M1RFQ6_9GAMM</name>
<feature type="chain" id="PRO_5026802170" evidence="1">
    <location>
        <begin position="22"/>
        <end position="80"/>
    </location>
</feature>